<dbReference type="AlphaFoldDB" id="A0A7K1SWW9"/>
<name>A0A7K1SWW9_9SPHI</name>
<dbReference type="RefSeq" id="WP_157566473.1">
    <property type="nucleotide sequence ID" value="NZ_WPIK01000007.1"/>
</dbReference>
<feature type="signal peptide" evidence="2">
    <location>
        <begin position="1"/>
        <end position="25"/>
    </location>
</feature>
<keyword evidence="1" id="KW-0812">Transmembrane</keyword>
<protein>
    <submittedName>
        <fullName evidence="3">Uncharacterized protein</fullName>
    </submittedName>
</protein>
<keyword evidence="4" id="KW-1185">Reference proteome</keyword>
<keyword evidence="2" id="KW-0732">Signal</keyword>
<dbReference type="Proteomes" id="UP000462014">
    <property type="component" value="Unassembled WGS sequence"/>
</dbReference>
<evidence type="ECO:0000313" key="4">
    <source>
        <dbReference type="Proteomes" id="UP000462014"/>
    </source>
</evidence>
<dbReference type="EMBL" id="WPIK01000007">
    <property type="protein sequence ID" value="MVN21821.1"/>
    <property type="molecule type" value="Genomic_DNA"/>
</dbReference>
<feature type="chain" id="PRO_5029894614" evidence="2">
    <location>
        <begin position="26"/>
        <end position="72"/>
    </location>
</feature>
<evidence type="ECO:0000256" key="1">
    <source>
        <dbReference type="SAM" id="Phobius"/>
    </source>
</evidence>
<gene>
    <name evidence="3" type="ORF">GO621_09750</name>
</gene>
<feature type="transmembrane region" description="Helical" evidence="1">
    <location>
        <begin position="42"/>
        <end position="58"/>
    </location>
</feature>
<proteinExistence type="predicted"/>
<evidence type="ECO:0000313" key="3">
    <source>
        <dbReference type="EMBL" id="MVN21821.1"/>
    </source>
</evidence>
<keyword evidence="1" id="KW-0472">Membrane</keyword>
<comment type="caution">
    <text evidence="3">The sequence shown here is derived from an EMBL/GenBank/DDBJ whole genome shotgun (WGS) entry which is preliminary data.</text>
</comment>
<sequence length="72" mass="7796">MKLKKTCIYLSAIILLVLINTVALKAQSPGTPCGDPDLDCPIDTPVILLVAAVLFLTVKKMTDAKQKLKNSR</sequence>
<reference evidence="3 4" key="1">
    <citation type="submission" date="2019-12" db="EMBL/GenBank/DDBJ databases">
        <title>Mucilaginibacter sp. HMF7410 genome sequencing and assembly.</title>
        <authorList>
            <person name="Kang H."/>
            <person name="Cha I."/>
            <person name="Kim H."/>
            <person name="Joh K."/>
        </authorList>
    </citation>
    <scope>NUCLEOTIDE SEQUENCE [LARGE SCALE GENOMIC DNA]</scope>
    <source>
        <strain evidence="3 4">HMF7410</strain>
    </source>
</reference>
<keyword evidence="1" id="KW-1133">Transmembrane helix</keyword>
<organism evidence="3 4">
    <name type="scientific">Mucilaginibacter arboris</name>
    <dbReference type="NCBI Taxonomy" id="2682090"/>
    <lineage>
        <taxon>Bacteria</taxon>
        <taxon>Pseudomonadati</taxon>
        <taxon>Bacteroidota</taxon>
        <taxon>Sphingobacteriia</taxon>
        <taxon>Sphingobacteriales</taxon>
        <taxon>Sphingobacteriaceae</taxon>
        <taxon>Mucilaginibacter</taxon>
    </lineage>
</organism>
<accession>A0A7K1SWW9</accession>
<evidence type="ECO:0000256" key="2">
    <source>
        <dbReference type="SAM" id="SignalP"/>
    </source>
</evidence>